<comment type="subcellular location">
    <subcellularLocation>
        <location evidence="1">Endoplasmic reticulum membrane</location>
        <topology evidence="1">Multi-pass membrane protein</topology>
    </subcellularLocation>
</comment>
<evidence type="ECO:0000256" key="3">
    <source>
        <dbReference type="ARBA" id="ARBA00022692"/>
    </source>
</evidence>
<feature type="transmembrane region" description="Helical" evidence="7">
    <location>
        <begin position="154"/>
        <end position="174"/>
    </location>
</feature>
<evidence type="ECO:0000313" key="9">
    <source>
        <dbReference type="EMBL" id="KAK0627907.1"/>
    </source>
</evidence>
<evidence type="ECO:0000313" key="10">
    <source>
        <dbReference type="Proteomes" id="UP001175000"/>
    </source>
</evidence>
<evidence type="ECO:0000256" key="4">
    <source>
        <dbReference type="ARBA" id="ARBA00022824"/>
    </source>
</evidence>
<protein>
    <recommendedName>
        <fullName evidence="7">Efficient mitochondria targeting-associated protein 19</fullName>
    </recommendedName>
</protein>
<dbReference type="InterPro" id="IPR051987">
    <property type="entry name" value="Sigma-2_receptor-like"/>
</dbReference>
<accession>A0AA40C7C3</accession>
<feature type="transmembrane region" description="Helical" evidence="7">
    <location>
        <begin position="113"/>
        <end position="134"/>
    </location>
</feature>
<dbReference type="PIRSF" id="PIRSF031032">
    <property type="entry name" value="TMP_97_prd"/>
    <property type="match status" value="1"/>
</dbReference>
<dbReference type="InterPro" id="IPR033118">
    <property type="entry name" value="EXPERA"/>
</dbReference>
<comment type="caution">
    <text evidence="9">The sequence shown here is derived from an EMBL/GenBank/DDBJ whole genome shotgun (WGS) entry which is preliminary data.</text>
</comment>
<organism evidence="9 10">
    <name type="scientific">Immersiella caudata</name>
    <dbReference type="NCBI Taxonomy" id="314043"/>
    <lineage>
        <taxon>Eukaryota</taxon>
        <taxon>Fungi</taxon>
        <taxon>Dikarya</taxon>
        <taxon>Ascomycota</taxon>
        <taxon>Pezizomycotina</taxon>
        <taxon>Sordariomycetes</taxon>
        <taxon>Sordariomycetidae</taxon>
        <taxon>Sordariales</taxon>
        <taxon>Lasiosphaeriaceae</taxon>
        <taxon>Immersiella</taxon>
    </lineage>
</organism>
<dbReference type="EMBL" id="JAULSU010000002">
    <property type="protein sequence ID" value="KAK0627907.1"/>
    <property type="molecule type" value="Genomic_DNA"/>
</dbReference>
<evidence type="ECO:0000259" key="8">
    <source>
        <dbReference type="PROSITE" id="PS51751"/>
    </source>
</evidence>
<keyword evidence="6 7" id="KW-0472">Membrane</keyword>
<dbReference type="PANTHER" id="PTHR31204:SF1">
    <property type="entry name" value="SIGMA INTRACELLULAR RECEPTOR 2"/>
    <property type="match status" value="1"/>
</dbReference>
<feature type="transmembrane region" description="Helical" evidence="7">
    <location>
        <begin position="80"/>
        <end position="101"/>
    </location>
</feature>
<sequence length="189" mass="21416">MATYNKSGLNTVFLIWSILQLPIILLIDGLDFYPKSLYQPTGSPLHFFHGLKQQYIAETNDPIVQWTPETASGHDSWMGLFVYFEMVLALPVMLFTVYRLGIQRKGTSGAHELALLVYGFEAAFTTAVAMHDVFYWDNDVYTAEQKNKILFQMYAPWVVIPSLIFLTMVSRILARIRVADAALAAKKGQ</sequence>
<proteinExistence type="inferred from homology"/>
<feature type="domain" description="EXPERA" evidence="8">
    <location>
        <begin position="9"/>
        <end position="165"/>
    </location>
</feature>
<evidence type="ECO:0000256" key="5">
    <source>
        <dbReference type="ARBA" id="ARBA00022989"/>
    </source>
</evidence>
<dbReference type="Proteomes" id="UP001175000">
    <property type="component" value="Unassembled WGS sequence"/>
</dbReference>
<name>A0AA40C7C3_9PEZI</name>
<evidence type="ECO:0000256" key="7">
    <source>
        <dbReference type="PIRNR" id="PIRNR031032"/>
    </source>
</evidence>
<keyword evidence="3 7" id="KW-0812">Transmembrane</keyword>
<keyword evidence="4 7" id="KW-0256">Endoplasmic reticulum</keyword>
<gene>
    <name evidence="9" type="ORF">B0T14DRAFT_513527</name>
</gene>
<dbReference type="AlphaFoldDB" id="A0AA40C7C3"/>
<dbReference type="Pfam" id="PF05241">
    <property type="entry name" value="EBP"/>
    <property type="match status" value="1"/>
</dbReference>
<evidence type="ECO:0000256" key="1">
    <source>
        <dbReference type="ARBA" id="ARBA00004477"/>
    </source>
</evidence>
<comment type="similarity">
    <text evidence="2">Belongs to the TMEM97/sigma-2 receptor family.</text>
</comment>
<feature type="transmembrane region" description="Helical" evidence="7">
    <location>
        <begin position="7"/>
        <end position="27"/>
    </location>
</feature>
<dbReference type="PROSITE" id="PS51751">
    <property type="entry name" value="EXPERA"/>
    <property type="match status" value="1"/>
</dbReference>
<dbReference type="GO" id="GO:0005789">
    <property type="term" value="C:endoplasmic reticulum membrane"/>
    <property type="evidence" value="ECO:0007669"/>
    <property type="project" value="UniProtKB-SubCell"/>
</dbReference>
<reference evidence="9" key="1">
    <citation type="submission" date="2023-06" db="EMBL/GenBank/DDBJ databases">
        <title>Genome-scale phylogeny and comparative genomics of the fungal order Sordariales.</title>
        <authorList>
            <consortium name="Lawrence Berkeley National Laboratory"/>
            <person name="Hensen N."/>
            <person name="Bonometti L."/>
            <person name="Westerberg I."/>
            <person name="Brannstrom I.O."/>
            <person name="Guillou S."/>
            <person name="Cros-Aarteil S."/>
            <person name="Calhoun S."/>
            <person name="Haridas S."/>
            <person name="Kuo A."/>
            <person name="Mondo S."/>
            <person name="Pangilinan J."/>
            <person name="Riley R."/>
            <person name="Labutti K."/>
            <person name="Andreopoulos B."/>
            <person name="Lipzen A."/>
            <person name="Chen C."/>
            <person name="Yanf M."/>
            <person name="Daum C."/>
            <person name="Ng V."/>
            <person name="Clum A."/>
            <person name="Steindorff A."/>
            <person name="Ohm R."/>
            <person name="Martin F."/>
            <person name="Silar P."/>
            <person name="Natvig D."/>
            <person name="Lalanne C."/>
            <person name="Gautier V."/>
            <person name="Ament-Velasquez S.L."/>
            <person name="Kruys A."/>
            <person name="Hutchinson M.I."/>
            <person name="Powell A.J."/>
            <person name="Barry K."/>
            <person name="Miller A.N."/>
            <person name="Grigoriev I.V."/>
            <person name="Debuchy R."/>
            <person name="Gladieux P."/>
            <person name="Thoren M.H."/>
            <person name="Johannesson H."/>
        </authorList>
    </citation>
    <scope>NUCLEOTIDE SEQUENCE</scope>
    <source>
        <strain evidence="9">CBS 606.72</strain>
    </source>
</reference>
<dbReference type="PANTHER" id="PTHR31204">
    <property type="entry name" value="SIGMA INTRACELLULAR RECEPTOR 2"/>
    <property type="match status" value="1"/>
</dbReference>
<keyword evidence="5 7" id="KW-1133">Transmembrane helix</keyword>
<dbReference type="InterPro" id="IPR016964">
    <property type="entry name" value="Sigma2_recept"/>
</dbReference>
<evidence type="ECO:0000256" key="2">
    <source>
        <dbReference type="ARBA" id="ARBA00009096"/>
    </source>
</evidence>
<keyword evidence="10" id="KW-1185">Reference proteome</keyword>
<evidence type="ECO:0000256" key="6">
    <source>
        <dbReference type="ARBA" id="ARBA00023136"/>
    </source>
</evidence>